<dbReference type="GO" id="GO:0008270">
    <property type="term" value="F:zinc ion binding"/>
    <property type="evidence" value="ECO:0007669"/>
    <property type="project" value="InterPro"/>
</dbReference>
<evidence type="ECO:0000259" key="6">
    <source>
        <dbReference type="SMART" id="SM00829"/>
    </source>
</evidence>
<dbReference type="OrthoDB" id="9806940at2"/>
<dbReference type="Proteomes" id="UP000274661">
    <property type="component" value="Unassembled WGS sequence"/>
</dbReference>
<dbReference type="Pfam" id="PF00107">
    <property type="entry name" value="ADH_zinc_N"/>
    <property type="match status" value="1"/>
</dbReference>
<evidence type="ECO:0000313" key="7">
    <source>
        <dbReference type="EMBL" id="RST29416.1"/>
    </source>
</evidence>
<dbReference type="InterPro" id="IPR013149">
    <property type="entry name" value="ADH-like_C"/>
</dbReference>
<dbReference type="SUPFAM" id="SSF50129">
    <property type="entry name" value="GroES-like"/>
    <property type="match status" value="1"/>
</dbReference>
<reference evidence="7 8" key="1">
    <citation type="submission" date="2018-12" db="EMBL/GenBank/DDBJ databases">
        <title>Sphingomonas sp. HMF7854 Genome sequencing and assembly.</title>
        <authorList>
            <person name="Cha I."/>
            <person name="Kang H."/>
            <person name="Kim H."/>
            <person name="Kang J."/>
            <person name="Joh K."/>
        </authorList>
    </citation>
    <scope>NUCLEOTIDE SEQUENCE [LARGE SCALE GENOMIC DNA]</scope>
    <source>
        <strain evidence="7 8">HMF7854</strain>
    </source>
</reference>
<dbReference type="InterPro" id="IPR013154">
    <property type="entry name" value="ADH-like_N"/>
</dbReference>
<feature type="domain" description="Enoyl reductase (ER)" evidence="6">
    <location>
        <begin position="19"/>
        <end position="350"/>
    </location>
</feature>
<dbReference type="InterPro" id="IPR047109">
    <property type="entry name" value="CAD-like"/>
</dbReference>
<name>A0A429V645_9SPHN</name>
<evidence type="ECO:0000256" key="5">
    <source>
        <dbReference type="RuleBase" id="RU361277"/>
    </source>
</evidence>
<evidence type="ECO:0000256" key="3">
    <source>
        <dbReference type="ARBA" id="ARBA00022833"/>
    </source>
</evidence>
<keyword evidence="8" id="KW-1185">Reference proteome</keyword>
<dbReference type="SMART" id="SM00829">
    <property type="entry name" value="PKS_ER"/>
    <property type="match status" value="1"/>
</dbReference>
<comment type="caution">
    <text evidence="7">The sequence shown here is derived from an EMBL/GenBank/DDBJ whole genome shotgun (WGS) entry which is preliminary data.</text>
</comment>
<dbReference type="FunFam" id="3.40.50.720:FF:000022">
    <property type="entry name" value="Cinnamyl alcohol dehydrogenase"/>
    <property type="match status" value="1"/>
</dbReference>
<protein>
    <submittedName>
        <fullName evidence="7">NAD(P)-dependent alcohol dehydrogenase</fullName>
    </submittedName>
</protein>
<dbReference type="PANTHER" id="PTHR42683">
    <property type="entry name" value="ALDEHYDE REDUCTASE"/>
    <property type="match status" value="1"/>
</dbReference>
<dbReference type="InterPro" id="IPR036291">
    <property type="entry name" value="NAD(P)-bd_dom_sf"/>
</dbReference>
<evidence type="ECO:0000256" key="1">
    <source>
        <dbReference type="ARBA" id="ARBA00001947"/>
    </source>
</evidence>
<dbReference type="CDD" id="cd05283">
    <property type="entry name" value="CAD1"/>
    <property type="match status" value="1"/>
</dbReference>
<dbReference type="Pfam" id="PF08240">
    <property type="entry name" value="ADH_N"/>
    <property type="match status" value="1"/>
</dbReference>
<keyword evidence="3 5" id="KW-0862">Zinc</keyword>
<dbReference type="InterPro" id="IPR002328">
    <property type="entry name" value="ADH_Zn_CS"/>
</dbReference>
<comment type="similarity">
    <text evidence="5">Belongs to the zinc-containing alcohol dehydrogenase family.</text>
</comment>
<dbReference type="AlphaFoldDB" id="A0A429V645"/>
<sequence>MKRRSAHVHVHGYAALKEGGSMKPVQFDREPVRAGEVAIDISHCGVCHSDFHQVKNDWDNSVYPCVPGHEIVGRVTEVGEGVSRFKAGDRVGVGCMINSCRECDACRRGEEQYCSGPKGATMTYNGPIKPDGTNSYGGYSSAIIVREEFVLSIPEAISDAEAAPILCAGITTYQPMKHWGVKAGQRVGVAGIGGLGHMAIQIARALGAEVVALTTDAEKEPLAKELGASQTIAMDDDAALEGAKESLDFLISTIPYPHDFNPYVELMKADGKMVIVGNLIEFEDIQMSNVVMKRLVIAGSAIGGIGDTQEVLDFCARTGVRPRIELIAMEDIDEAFDRAKDEEVHFRSVIDMATLQKDADAKEIDTPVRGEVVNRATQPKATEPADVLVEA</sequence>
<dbReference type="PROSITE" id="PS00059">
    <property type="entry name" value="ADH_ZINC"/>
    <property type="match status" value="1"/>
</dbReference>
<organism evidence="7 8">
    <name type="scientific">Sphingomonas ginkgonis</name>
    <dbReference type="NCBI Taxonomy" id="2315330"/>
    <lineage>
        <taxon>Bacteria</taxon>
        <taxon>Pseudomonadati</taxon>
        <taxon>Pseudomonadota</taxon>
        <taxon>Alphaproteobacteria</taxon>
        <taxon>Sphingomonadales</taxon>
        <taxon>Sphingomonadaceae</taxon>
        <taxon>Sphingomonas</taxon>
    </lineage>
</organism>
<evidence type="ECO:0000256" key="4">
    <source>
        <dbReference type="ARBA" id="ARBA00023002"/>
    </source>
</evidence>
<proteinExistence type="inferred from homology"/>
<dbReference type="Gene3D" id="3.90.180.10">
    <property type="entry name" value="Medium-chain alcohol dehydrogenases, catalytic domain"/>
    <property type="match status" value="1"/>
</dbReference>
<gene>
    <name evidence="7" type="ORF">HMF7854_00135</name>
</gene>
<dbReference type="EMBL" id="RWJF01000001">
    <property type="protein sequence ID" value="RST29416.1"/>
    <property type="molecule type" value="Genomic_DNA"/>
</dbReference>
<dbReference type="InterPro" id="IPR020843">
    <property type="entry name" value="ER"/>
</dbReference>
<evidence type="ECO:0000313" key="8">
    <source>
        <dbReference type="Proteomes" id="UP000274661"/>
    </source>
</evidence>
<keyword evidence="2 5" id="KW-0479">Metal-binding</keyword>
<evidence type="ECO:0000256" key="2">
    <source>
        <dbReference type="ARBA" id="ARBA00022723"/>
    </source>
</evidence>
<keyword evidence="4" id="KW-0560">Oxidoreductase</keyword>
<dbReference type="SUPFAM" id="SSF51735">
    <property type="entry name" value="NAD(P)-binding Rossmann-fold domains"/>
    <property type="match status" value="1"/>
</dbReference>
<dbReference type="Gene3D" id="3.40.50.720">
    <property type="entry name" value="NAD(P)-binding Rossmann-like Domain"/>
    <property type="match status" value="1"/>
</dbReference>
<comment type="cofactor">
    <cofactor evidence="1 5">
        <name>Zn(2+)</name>
        <dbReference type="ChEBI" id="CHEBI:29105"/>
    </cofactor>
</comment>
<accession>A0A429V645</accession>
<dbReference type="GO" id="GO:0008106">
    <property type="term" value="F:alcohol dehydrogenase (NADP+) activity"/>
    <property type="evidence" value="ECO:0007669"/>
    <property type="project" value="UniProtKB-ARBA"/>
</dbReference>
<dbReference type="InterPro" id="IPR011032">
    <property type="entry name" value="GroES-like_sf"/>
</dbReference>